<keyword evidence="3" id="KW-1185">Reference proteome</keyword>
<dbReference type="Proteomes" id="UP000317238">
    <property type="component" value="Unassembled WGS sequence"/>
</dbReference>
<dbReference type="HAMAP" id="MF_00652">
    <property type="entry name" value="UPF0246"/>
    <property type="match status" value="1"/>
</dbReference>
<dbReference type="PANTHER" id="PTHR30283:SF4">
    <property type="entry name" value="PEROXIDE STRESS RESISTANCE PROTEIN YAAA"/>
    <property type="match status" value="1"/>
</dbReference>
<evidence type="ECO:0000256" key="1">
    <source>
        <dbReference type="HAMAP-Rule" id="MF_00652"/>
    </source>
</evidence>
<dbReference type="EMBL" id="SJPL01000001">
    <property type="protein sequence ID" value="TWT72163.1"/>
    <property type="molecule type" value="Genomic_DNA"/>
</dbReference>
<dbReference type="OrthoDB" id="9777133at2"/>
<dbReference type="Pfam" id="PF03883">
    <property type="entry name" value="H2O2_YaaD"/>
    <property type="match status" value="1"/>
</dbReference>
<protein>
    <recommendedName>
        <fullName evidence="1">UPF0246 protein Pan14r_44800</fullName>
    </recommendedName>
</protein>
<comment type="similarity">
    <text evidence="1">Belongs to the UPF0246 family.</text>
</comment>
<proteinExistence type="inferred from homology"/>
<comment type="caution">
    <text evidence="2">The sequence shown here is derived from an EMBL/GenBank/DDBJ whole genome shotgun (WGS) entry which is preliminary data.</text>
</comment>
<accession>A0A5C5YBE3</accession>
<dbReference type="GO" id="GO:0005829">
    <property type="term" value="C:cytosol"/>
    <property type="evidence" value="ECO:0007669"/>
    <property type="project" value="TreeGrafter"/>
</dbReference>
<dbReference type="RefSeq" id="WP_146440198.1">
    <property type="nucleotide sequence ID" value="NZ_SJPL01000001.1"/>
</dbReference>
<dbReference type="AlphaFoldDB" id="A0A5C5YBE3"/>
<dbReference type="NCBIfam" id="NF002542">
    <property type="entry name" value="PRK02101.1-3"/>
    <property type="match status" value="1"/>
</dbReference>
<reference evidence="2 3" key="1">
    <citation type="submission" date="2019-02" db="EMBL/GenBank/DDBJ databases">
        <title>Deep-cultivation of Planctomycetes and their phenomic and genomic characterization uncovers novel biology.</title>
        <authorList>
            <person name="Wiegand S."/>
            <person name="Jogler M."/>
            <person name="Boedeker C."/>
            <person name="Pinto D."/>
            <person name="Vollmers J."/>
            <person name="Rivas-Marin E."/>
            <person name="Kohn T."/>
            <person name="Peeters S.H."/>
            <person name="Heuer A."/>
            <person name="Rast P."/>
            <person name="Oberbeckmann S."/>
            <person name="Bunk B."/>
            <person name="Jeske O."/>
            <person name="Meyerdierks A."/>
            <person name="Storesund J.E."/>
            <person name="Kallscheuer N."/>
            <person name="Luecker S."/>
            <person name="Lage O.M."/>
            <person name="Pohl T."/>
            <person name="Merkel B.J."/>
            <person name="Hornburger P."/>
            <person name="Mueller R.-W."/>
            <person name="Bruemmer F."/>
            <person name="Labrenz M."/>
            <person name="Spormann A.M."/>
            <person name="Op Den Camp H."/>
            <person name="Overmann J."/>
            <person name="Amann R."/>
            <person name="Jetten M.S.M."/>
            <person name="Mascher T."/>
            <person name="Medema M.H."/>
            <person name="Devos D.P."/>
            <person name="Kaster A.-K."/>
            <person name="Ovreas L."/>
            <person name="Rohde M."/>
            <person name="Galperin M.Y."/>
            <person name="Jogler C."/>
        </authorList>
    </citation>
    <scope>NUCLEOTIDE SEQUENCE [LARGE SCALE GENOMIC DNA]</scope>
    <source>
        <strain evidence="2 3">Pan14r</strain>
    </source>
</reference>
<gene>
    <name evidence="2" type="ORF">Pan14r_44800</name>
</gene>
<evidence type="ECO:0000313" key="2">
    <source>
        <dbReference type="EMBL" id="TWT72163.1"/>
    </source>
</evidence>
<sequence length="255" mass="28694">MLSILSPSKTLDFDSPVSVTGTTKIPFPDDSQQLASQLAEATPNALRDLMGISDSLAELNHQRFQDWEIPTARNGGRPAACAFQGDVYRGLKTDQWTPKQWDYAQDHLRILSGLYGVLRPKDLMLPYRLEMGTSLKTERGKDLYAFWGDKVRDRLIKSMETTGAKFLLNLASQEYLKAIGPKTFPFPIITPVFKENKDGKYKMITVFAKVARGTMASWAIRKKAKTPKKLQTFDADGYRYDAASSKESQPVFLRG</sequence>
<dbReference type="InterPro" id="IPR005583">
    <property type="entry name" value="YaaA"/>
</dbReference>
<organism evidence="2 3">
    <name type="scientific">Crateriforma conspicua</name>
    <dbReference type="NCBI Taxonomy" id="2527996"/>
    <lineage>
        <taxon>Bacteria</taxon>
        <taxon>Pseudomonadati</taxon>
        <taxon>Planctomycetota</taxon>
        <taxon>Planctomycetia</taxon>
        <taxon>Planctomycetales</taxon>
        <taxon>Planctomycetaceae</taxon>
        <taxon>Crateriforma</taxon>
    </lineage>
</organism>
<name>A0A5C5YBE3_9PLAN</name>
<dbReference type="GO" id="GO:0033194">
    <property type="term" value="P:response to hydroperoxide"/>
    <property type="evidence" value="ECO:0007669"/>
    <property type="project" value="TreeGrafter"/>
</dbReference>
<evidence type="ECO:0000313" key="3">
    <source>
        <dbReference type="Proteomes" id="UP000317238"/>
    </source>
</evidence>
<dbReference type="PANTHER" id="PTHR30283">
    <property type="entry name" value="PEROXIDE STRESS RESPONSE PROTEIN YAAA"/>
    <property type="match status" value="1"/>
</dbReference>